<organism evidence="4 5">
    <name type="scientific">Chironomus riparius</name>
    <dbReference type="NCBI Taxonomy" id="315576"/>
    <lineage>
        <taxon>Eukaryota</taxon>
        <taxon>Metazoa</taxon>
        <taxon>Ecdysozoa</taxon>
        <taxon>Arthropoda</taxon>
        <taxon>Hexapoda</taxon>
        <taxon>Insecta</taxon>
        <taxon>Pterygota</taxon>
        <taxon>Neoptera</taxon>
        <taxon>Endopterygota</taxon>
        <taxon>Diptera</taxon>
        <taxon>Nematocera</taxon>
        <taxon>Chironomoidea</taxon>
        <taxon>Chironomidae</taxon>
        <taxon>Chironominae</taxon>
        <taxon>Chironomus</taxon>
    </lineage>
</organism>
<dbReference type="Proteomes" id="UP001153620">
    <property type="component" value="Chromosome 2"/>
</dbReference>
<dbReference type="GO" id="GO:0005794">
    <property type="term" value="C:Golgi apparatus"/>
    <property type="evidence" value="ECO:0007669"/>
    <property type="project" value="TreeGrafter"/>
</dbReference>
<evidence type="ECO:0000256" key="1">
    <source>
        <dbReference type="SAM" id="MobiDB-lite"/>
    </source>
</evidence>
<keyword evidence="2" id="KW-1133">Transmembrane helix</keyword>
<dbReference type="InterPro" id="IPR052613">
    <property type="entry name" value="LicD_transferase"/>
</dbReference>
<dbReference type="AlphaFoldDB" id="A0A9N9RQS8"/>
<dbReference type="InterPro" id="IPR055105">
    <property type="entry name" value="FKRP_N"/>
</dbReference>
<dbReference type="GO" id="GO:0035269">
    <property type="term" value="P:protein O-linked glycosylation via mannose"/>
    <property type="evidence" value="ECO:0007669"/>
    <property type="project" value="TreeGrafter"/>
</dbReference>
<reference evidence="4" key="1">
    <citation type="submission" date="2022-01" db="EMBL/GenBank/DDBJ databases">
        <authorList>
            <person name="King R."/>
        </authorList>
    </citation>
    <scope>NUCLEOTIDE SEQUENCE</scope>
</reference>
<proteinExistence type="predicted"/>
<dbReference type="EMBL" id="OU895878">
    <property type="protein sequence ID" value="CAG9803106.1"/>
    <property type="molecule type" value="Genomic_DNA"/>
</dbReference>
<feature type="transmembrane region" description="Helical" evidence="2">
    <location>
        <begin position="7"/>
        <end position="28"/>
    </location>
</feature>
<reference evidence="4" key="2">
    <citation type="submission" date="2022-10" db="EMBL/GenBank/DDBJ databases">
        <authorList>
            <consortium name="ENA_rothamsted_submissions"/>
            <consortium name="culmorum"/>
            <person name="King R."/>
        </authorList>
    </citation>
    <scope>NUCLEOTIDE SEQUENCE</scope>
</reference>
<dbReference type="Pfam" id="PF22921">
    <property type="entry name" value="FKRP_N"/>
    <property type="match status" value="1"/>
</dbReference>
<evidence type="ECO:0000313" key="5">
    <source>
        <dbReference type="Proteomes" id="UP001153620"/>
    </source>
</evidence>
<dbReference type="PANTHER" id="PTHR13627:SF31">
    <property type="entry name" value="RIBITOL 5-PHOSPHATE TRANSFERASE FKRP"/>
    <property type="match status" value="1"/>
</dbReference>
<name>A0A9N9RQS8_9DIPT</name>
<dbReference type="OrthoDB" id="444255at2759"/>
<sequence length="593" mass="69464">MRIRISRFATVAIVILNFLLFLISWKYFITSETDIQKFTSKPKINESKSFTTIKNNNRLHELKKFLQKSLTVILRDFYHFDNDLKSGIDHLLNIIPNLRILIISDQQAYPPISIFRPIQSTPNQTTNPSILIYKDNVQFVPLNLDLTKKASENNPLNYIQTKYVLFLPDNYKLSNARHLFQRLIRNIDDDYNAKYSKNPRKILVVPFTSNQKLINYCFQLNFDIPNWTIEYLVKTNKTLDCDMYTQKHGMLMETFLLHDFLEPFQSPFPEYFYLQAKLADIKLVYSNESLSEGGKKLLMSSYHSRTKRKNIKREQFKALYKKLQMKKVVKKYHYIPEDKTASLKNLKKNRNKGNKQQEKNSKGNALKNGKDGNIIDVLIEQLEIPTSILTNYSAQVQMKTDISYFGCEKNTKSCIGQVYNEKPFYLYISRRTPPCCLEKLKTIFQYLIEELETTGVRYWLDNAALKNAIELNDLSSDAYEIDISFNINDYNRSTAIRRCYDSRPFTDLSGFYWIKATDGHYLKVQFSKTNDIHVNLLPFEIRGDKMVPKGFYGIKAKSFSIEYIHPMSSVSFLSKTVFTPNNVRSYLVDKGWV</sequence>
<evidence type="ECO:0000313" key="4">
    <source>
        <dbReference type="EMBL" id="CAG9803106.1"/>
    </source>
</evidence>
<keyword evidence="5" id="KW-1185">Reference proteome</keyword>
<keyword evidence="2" id="KW-0472">Membrane</keyword>
<evidence type="ECO:0000256" key="2">
    <source>
        <dbReference type="SAM" id="Phobius"/>
    </source>
</evidence>
<feature type="region of interest" description="Disordered" evidence="1">
    <location>
        <begin position="345"/>
        <end position="367"/>
    </location>
</feature>
<protein>
    <recommendedName>
        <fullName evidence="3">FKRP stem domain-containing protein</fullName>
    </recommendedName>
</protein>
<feature type="domain" description="FKRP stem" evidence="3">
    <location>
        <begin position="65"/>
        <end position="330"/>
    </location>
</feature>
<keyword evidence="2" id="KW-0812">Transmembrane</keyword>
<dbReference type="PANTHER" id="PTHR13627">
    <property type="entry name" value="FUKUTIN RELATED PROTEIN"/>
    <property type="match status" value="1"/>
</dbReference>
<accession>A0A9N9RQS8</accession>
<evidence type="ECO:0000259" key="3">
    <source>
        <dbReference type="Pfam" id="PF22921"/>
    </source>
</evidence>
<gene>
    <name evidence="4" type="ORF">CHIRRI_LOCUS6007</name>
</gene>